<sequence length="116" mass="13230">MADFDEIISRAEQTAGGILPKEYLEWLRLHRPSDDDHRQTPFSIGELVETQRTVQDVIPPGTLAIGNDGYGNLVLLRFVDGSIEWWSHERNEANHKTKSIRPSFPEYLELIAQGEV</sequence>
<dbReference type="SUPFAM" id="SSF160631">
    <property type="entry name" value="SMI1/KNR4-like"/>
    <property type="match status" value="1"/>
</dbReference>
<accession>A0A059FT75</accession>
<dbReference type="InterPro" id="IPR018958">
    <property type="entry name" value="Knr4/Smi1-like_dom"/>
</dbReference>
<reference evidence="2 3" key="1">
    <citation type="submission" date="2013-04" db="EMBL/GenBank/DDBJ databases">
        <title>Hyphomonas hirschiana VP5 Genome Sequencing.</title>
        <authorList>
            <person name="Lai Q."/>
            <person name="Shao Z."/>
        </authorList>
    </citation>
    <scope>NUCLEOTIDE SEQUENCE [LARGE SCALE GENOMIC DNA]</scope>
    <source>
        <strain evidence="2 3">VP5</strain>
    </source>
</reference>
<evidence type="ECO:0000313" key="2">
    <source>
        <dbReference type="EMBL" id="KCZ93701.1"/>
    </source>
</evidence>
<dbReference type="EMBL" id="ARYI01000007">
    <property type="protein sequence ID" value="KCZ93701.1"/>
    <property type="molecule type" value="Genomic_DNA"/>
</dbReference>
<dbReference type="Gene3D" id="3.40.1580.10">
    <property type="entry name" value="SMI1/KNR4-like"/>
    <property type="match status" value="1"/>
</dbReference>
<gene>
    <name evidence="2" type="ORF">HHI_09902</name>
</gene>
<dbReference type="InterPro" id="IPR037883">
    <property type="entry name" value="Knr4/Smi1-like_sf"/>
</dbReference>
<feature type="domain" description="Knr4/Smi1-like" evidence="1">
    <location>
        <begin position="1"/>
        <end position="110"/>
    </location>
</feature>
<dbReference type="Proteomes" id="UP000025061">
    <property type="component" value="Unassembled WGS sequence"/>
</dbReference>
<dbReference type="RefSeq" id="WP_011647906.1">
    <property type="nucleotide sequence ID" value="NZ_ARYI01000007.1"/>
</dbReference>
<name>A0A059FT75_9PROT</name>
<evidence type="ECO:0000313" key="3">
    <source>
        <dbReference type="Proteomes" id="UP000025061"/>
    </source>
</evidence>
<dbReference type="Pfam" id="PF09346">
    <property type="entry name" value="SMI1_KNR4"/>
    <property type="match status" value="1"/>
</dbReference>
<dbReference type="SMART" id="SM00860">
    <property type="entry name" value="SMI1_KNR4"/>
    <property type="match status" value="1"/>
</dbReference>
<dbReference type="PATRIC" id="fig|1280951.3.peg.1998"/>
<proteinExistence type="predicted"/>
<keyword evidence="3" id="KW-1185">Reference proteome</keyword>
<evidence type="ECO:0000259" key="1">
    <source>
        <dbReference type="SMART" id="SM00860"/>
    </source>
</evidence>
<protein>
    <recommendedName>
        <fullName evidence="1">Knr4/Smi1-like domain-containing protein</fullName>
    </recommendedName>
</protein>
<dbReference type="OrthoDB" id="7595201at2"/>
<dbReference type="AlphaFoldDB" id="A0A059FT75"/>
<comment type="caution">
    <text evidence="2">The sequence shown here is derived from an EMBL/GenBank/DDBJ whole genome shotgun (WGS) entry which is preliminary data.</text>
</comment>
<organism evidence="2 3">
    <name type="scientific">Hyphomonas hirschiana VP5</name>
    <dbReference type="NCBI Taxonomy" id="1280951"/>
    <lineage>
        <taxon>Bacteria</taxon>
        <taxon>Pseudomonadati</taxon>
        <taxon>Pseudomonadota</taxon>
        <taxon>Alphaproteobacteria</taxon>
        <taxon>Hyphomonadales</taxon>
        <taxon>Hyphomonadaceae</taxon>
        <taxon>Hyphomonas</taxon>
    </lineage>
</organism>